<comment type="caution">
    <text evidence="2">The sequence shown here is derived from an EMBL/GenBank/DDBJ whole genome shotgun (WGS) entry which is preliminary data.</text>
</comment>
<proteinExistence type="predicted"/>
<feature type="chain" id="PRO_5042140064" evidence="1">
    <location>
        <begin position="22"/>
        <end position="73"/>
    </location>
</feature>
<keyword evidence="3" id="KW-1185">Reference proteome</keyword>
<reference evidence="2" key="1">
    <citation type="submission" date="2021-07" db="EMBL/GenBank/DDBJ databases">
        <title>Genome Resource of American Ginseng Black Spot Pathogen Alternaria panax.</title>
        <authorList>
            <person name="Qiu C."/>
            <person name="Wang W."/>
            <person name="Liu Z."/>
        </authorList>
    </citation>
    <scope>NUCLEOTIDE SEQUENCE</scope>
    <source>
        <strain evidence="2">BNCC115425</strain>
    </source>
</reference>
<protein>
    <submittedName>
        <fullName evidence="2">Uncharacterized protein</fullName>
    </submittedName>
</protein>
<dbReference type="Proteomes" id="UP001199106">
    <property type="component" value="Unassembled WGS sequence"/>
</dbReference>
<keyword evidence="1" id="KW-0732">Signal</keyword>
<accession>A0AAD4IEV7</accession>
<evidence type="ECO:0000313" key="3">
    <source>
        <dbReference type="Proteomes" id="UP001199106"/>
    </source>
</evidence>
<evidence type="ECO:0000313" key="2">
    <source>
        <dbReference type="EMBL" id="KAG9193305.1"/>
    </source>
</evidence>
<gene>
    <name evidence="2" type="ORF">G6011_03340</name>
</gene>
<organism evidence="2 3">
    <name type="scientific">Alternaria panax</name>
    <dbReference type="NCBI Taxonomy" id="48097"/>
    <lineage>
        <taxon>Eukaryota</taxon>
        <taxon>Fungi</taxon>
        <taxon>Dikarya</taxon>
        <taxon>Ascomycota</taxon>
        <taxon>Pezizomycotina</taxon>
        <taxon>Dothideomycetes</taxon>
        <taxon>Pleosporomycetidae</taxon>
        <taxon>Pleosporales</taxon>
        <taxon>Pleosporineae</taxon>
        <taxon>Pleosporaceae</taxon>
        <taxon>Alternaria</taxon>
        <taxon>Alternaria sect. Panax</taxon>
    </lineage>
</organism>
<sequence>MKTFVAITLLAAFAVAGPTRTRPTQTPPTVLATPEARICTRICAAEAPTNCGEGWEPAQLGDCWACCRVYESL</sequence>
<feature type="signal peptide" evidence="1">
    <location>
        <begin position="1"/>
        <end position="21"/>
    </location>
</feature>
<name>A0AAD4IEV7_9PLEO</name>
<dbReference type="AlphaFoldDB" id="A0AAD4IEV7"/>
<evidence type="ECO:0000256" key="1">
    <source>
        <dbReference type="SAM" id="SignalP"/>
    </source>
</evidence>
<dbReference type="EMBL" id="JAANER010000002">
    <property type="protein sequence ID" value="KAG9193305.1"/>
    <property type="molecule type" value="Genomic_DNA"/>
</dbReference>